<dbReference type="Gene3D" id="3.40.50.720">
    <property type="entry name" value="NAD(P)-binding Rossmann-like Domain"/>
    <property type="match status" value="1"/>
</dbReference>
<dbReference type="InterPro" id="IPR002347">
    <property type="entry name" value="SDR_fam"/>
</dbReference>
<dbReference type="RefSeq" id="WP_011468919.1">
    <property type="nucleotide sequence ID" value="NC_007912.1"/>
</dbReference>
<dbReference type="GeneID" id="98614103"/>
<organism evidence="4 5">
    <name type="scientific">Saccharophagus degradans (strain 2-40 / ATCC 43961 / DSM 17024)</name>
    <dbReference type="NCBI Taxonomy" id="203122"/>
    <lineage>
        <taxon>Bacteria</taxon>
        <taxon>Pseudomonadati</taxon>
        <taxon>Pseudomonadota</taxon>
        <taxon>Gammaproteobacteria</taxon>
        <taxon>Cellvibrionales</taxon>
        <taxon>Cellvibrionaceae</taxon>
        <taxon>Saccharophagus</taxon>
    </lineage>
</organism>
<dbReference type="STRING" id="203122.Sde_2442"/>
<dbReference type="PRINTS" id="PR00080">
    <property type="entry name" value="SDRFAMILY"/>
</dbReference>
<dbReference type="GO" id="GO:0016020">
    <property type="term" value="C:membrane"/>
    <property type="evidence" value="ECO:0007669"/>
    <property type="project" value="TreeGrafter"/>
</dbReference>
<keyword evidence="5" id="KW-1185">Reference proteome</keyword>
<reference evidence="4 5" key="1">
    <citation type="journal article" date="2008" name="PLoS Genet.">
        <title>Complete genome sequence of the complex carbohydrate-degrading marine bacterium, Saccharophagus degradans strain 2-40 T.</title>
        <authorList>
            <person name="Weiner R.M."/>
            <person name="Taylor L.E.II."/>
            <person name="Henrissat B."/>
            <person name="Hauser L."/>
            <person name="Land M."/>
            <person name="Coutinho P.M."/>
            <person name="Rancurel C."/>
            <person name="Saunders E.H."/>
            <person name="Longmire A.G."/>
            <person name="Zhang H."/>
            <person name="Bayer E.A."/>
            <person name="Gilbert H.J."/>
            <person name="Larimer F."/>
            <person name="Zhulin I.B."/>
            <person name="Ekborg N.A."/>
            <person name="Lamed R."/>
            <person name="Richardson P.M."/>
            <person name="Borovok I."/>
            <person name="Hutcheson S."/>
        </authorList>
    </citation>
    <scope>NUCLEOTIDE SEQUENCE [LARGE SCALE GENOMIC DNA]</scope>
    <source>
        <strain evidence="5">2-40 / ATCC 43961 / DSM 17024</strain>
    </source>
</reference>
<dbReference type="HOGENOM" id="CLU_010194_1_2_6"/>
<name>Q21HX7_SACD2</name>
<evidence type="ECO:0000256" key="2">
    <source>
        <dbReference type="ARBA" id="ARBA00023002"/>
    </source>
</evidence>
<dbReference type="GO" id="GO:0016491">
    <property type="term" value="F:oxidoreductase activity"/>
    <property type="evidence" value="ECO:0007669"/>
    <property type="project" value="UniProtKB-KW"/>
</dbReference>
<comment type="similarity">
    <text evidence="1 3">Belongs to the short-chain dehydrogenases/reductases (SDR) family.</text>
</comment>
<dbReference type="EMBL" id="CP000282">
    <property type="protein sequence ID" value="ABD81702.1"/>
    <property type="molecule type" value="Genomic_DNA"/>
</dbReference>
<sequence>MAKHMMITGATSGIGREIAIMAADQGYNLSLCGRDKVRLEQTWELLPEKTKTHNHIFCASETAAIQLFAKEAQEELGAVDVLVNCAGLNNVRALGHEVSIDDLHWLMKINCYAPIAFMQAVIPNMKANKNGAIVNILSTVCQFSNPGIAAYTASKAALDSYTKVMRKELREDKIKMLSLYPGGVDTAFRATDRPEYLTPQSVAKAAMQMLDYDEDTHIHDLIIRPTSEQNF</sequence>
<dbReference type="PROSITE" id="PS00061">
    <property type="entry name" value="ADH_SHORT"/>
    <property type="match status" value="1"/>
</dbReference>
<evidence type="ECO:0000256" key="1">
    <source>
        <dbReference type="ARBA" id="ARBA00006484"/>
    </source>
</evidence>
<dbReference type="PANTHER" id="PTHR44196:SF1">
    <property type="entry name" value="DEHYDROGENASE_REDUCTASE SDR FAMILY MEMBER 7B"/>
    <property type="match status" value="1"/>
</dbReference>
<evidence type="ECO:0000256" key="3">
    <source>
        <dbReference type="RuleBase" id="RU000363"/>
    </source>
</evidence>
<evidence type="ECO:0000313" key="4">
    <source>
        <dbReference type="EMBL" id="ABD81702.1"/>
    </source>
</evidence>
<dbReference type="Proteomes" id="UP000001947">
    <property type="component" value="Chromosome"/>
</dbReference>
<proteinExistence type="inferred from homology"/>
<dbReference type="PANTHER" id="PTHR44196">
    <property type="entry name" value="DEHYDROGENASE/REDUCTASE SDR FAMILY MEMBER 7B"/>
    <property type="match status" value="1"/>
</dbReference>
<dbReference type="AlphaFoldDB" id="Q21HX7"/>
<dbReference type="CDD" id="cd05233">
    <property type="entry name" value="SDR_c"/>
    <property type="match status" value="1"/>
</dbReference>
<dbReference type="eggNOG" id="COG0300">
    <property type="taxonomic scope" value="Bacteria"/>
</dbReference>
<dbReference type="PRINTS" id="PR00081">
    <property type="entry name" value="GDHRDH"/>
</dbReference>
<protein>
    <submittedName>
        <fullName evidence="4">Short-chain dehydrogenase/reductase SDR</fullName>
    </submittedName>
</protein>
<accession>Q21HX7</accession>
<dbReference type="KEGG" id="sde:Sde_2442"/>
<dbReference type="SUPFAM" id="SSF51735">
    <property type="entry name" value="NAD(P)-binding Rossmann-fold domains"/>
    <property type="match status" value="1"/>
</dbReference>
<dbReference type="OrthoDB" id="7301144at2"/>
<dbReference type="InterPro" id="IPR020904">
    <property type="entry name" value="Sc_DH/Rdtase_CS"/>
</dbReference>
<dbReference type="InterPro" id="IPR036291">
    <property type="entry name" value="NAD(P)-bd_dom_sf"/>
</dbReference>
<dbReference type="Pfam" id="PF00106">
    <property type="entry name" value="adh_short"/>
    <property type="match status" value="1"/>
</dbReference>
<evidence type="ECO:0000313" key="5">
    <source>
        <dbReference type="Proteomes" id="UP000001947"/>
    </source>
</evidence>
<keyword evidence="2" id="KW-0560">Oxidoreductase</keyword>
<gene>
    <name evidence="4" type="ordered locus">Sde_2442</name>
</gene>